<dbReference type="EMBL" id="PDTV01000007">
    <property type="protein sequence ID" value="PIE83166.1"/>
    <property type="molecule type" value="Genomic_DNA"/>
</dbReference>
<dbReference type="CDD" id="cd13542">
    <property type="entry name" value="PBP2_FutA1_ilke"/>
    <property type="match status" value="1"/>
</dbReference>
<dbReference type="PANTHER" id="PTHR30006:SF15">
    <property type="entry name" value="IRON-UTILIZATION PERIPLASMIC PROTEIN"/>
    <property type="match status" value="1"/>
</dbReference>
<organism evidence="4 5">
    <name type="scientific">Candidatus Contendibacter odensensis</name>
    <dbReference type="NCBI Taxonomy" id="1400860"/>
    <lineage>
        <taxon>Bacteria</taxon>
        <taxon>Pseudomonadati</taxon>
        <taxon>Pseudomonadota</taxon>
        <taxon>Gammaproteobacteria</taxon>
        <taxon>Candidatus Competibacteraceae</taxon>
        <taxon>Candidatus Contendibacter</taxon>
    </lineage>
</organism>
<comment type="similarity">
    <text evidence="1">Belongs to the bacterial solute-binding protein 1 family.</text>
</comment>
<dbReference type="PANTHER" id="PTHR30006">
    <property type="entry name" value="THIAMINE-BINDING PERIPLASMIC PROTEIN-RELATED"/>
    <property type="match status" value="1"/>
</dbReference>
<dbReference type="SUPFAM" id="SSF53850">
    <property type="entry name" value="Periplasmic binding protein-like II"/>
    <property type="match status" value="1"/>
</dbReference>
<gene>
    <name evidence="4" type="ORF">CSA09_03635</name>
</gene>
<proteinExistence type="inferred from homology"/>
<dbReference type="PIRSF" id="PIRSF002825">
    <property type="entry name" value="CfbpA"/>
    <property type="match status" value="1"/>
</dbReference>
<dbReference type="InterPro" id="IPR026045">
    <property type="entry name" value="Ferric-bd"/>
</dbReference>
<comment type="caution">
    <text evidence="4">The sequence shown here is derived from an EMBL/GenBank/DDBJ whole genome shotgun (WGS) entry which is preliminary data.</text>
</comment>
<accession>A0A2G6PF29</accession>
<keyword evidence="3" id="KW-0479">Metal-binding</keyword>
<evidence type="ECO:0000256" key="2">
    <source>
        <dbReference type="ARBA" id="ARBA00022729"/>
    </source>
</evidence>
<evidence type="ECO:0000313" key="5">
    <source>
        <dbReference type="Proteomes" id="UP000229278"/>
    </source>
</evidence>
<dbReference type="GO" id="GO:0030288">
    <property type="term" value="C:outer membrane-bounded periplasmic space"/>
    <property type="evidence" value="ECO:0007669"/>
    <property type="project" value="TreeGrafter"/>
</dbReference>
<keyword evidence="3" id="KW-0408">Iron</keyword>
<keyword evidence="2" id="KW-0732">Signal</keyword>
<name>A0A2G6PF29_9GAMM</name>
<evidence type="ECO:0000313" key="4">
    <source>
        <dbReference type="EMBL" id="PIE83166.1"/>
    </source>
</evidence>
<protein>
    <submittedName>
        <fullName evidence="4">Fe(3+) ABC transporter substrate-binding protein</fullName>
    </submittedName>
</protein>
<sequence>MLGKFKFFSLFPIVGLFLCLLAKPVLAIEEVNVYSARKEDLIKPLLDDFSKQTGIKVNLVTGKAQALLQRLKSEGRNTPADVLLTTDAGRLYAARKEGVLQAIDSKMLQQKVPVAYRDPQGYWYGLSVRARPIIYAKDRVKPTALSTYENLADPRWKGKVCMRSSNSIYNQSLVAGMIAHHGEAKTEAWAKGLVANFARPPQGGDRDQIKAVAAGECDLTLANTYYLGGMITSKDKRQKEAAKRVAIFWPNVQTTGVHVNVSGAGVTAHARHRENAIKLLEFLSSDKAQRWYADRNNEYPVNPAIAPSALLKAWGTVQADVLNVSKLGEFNAAAVRLMDRAGWK</sequence>
<dbReference type="GO" id="GO:0046872">
    <property type="term" value="F:metal ion binding"/>
    <property type="evidence" value="ECO:0007669"/>
    <property type="project" value="UniProtKB-KW"/>
</dbReference>
<dbReference type="Gene3D" id="3.40.190.10">
    <property type="entry name" value="Periplasmic binding protein-like II"/>
    <property type="match status" value="2"/>
</dbReference>
<dbReference type="Pfam" id="PF13343">
    <property type="entry name" value="SBP_bac_6"/>
    <property type="match status" value="1"/>
</dbReference>
<evidence type="ECO:0000256" key="1">
    <source>
        <dbReference type="ARBA" id="ARBA00008520"/>
    </source>
</evidence>
<evidence type="ECO:0000256" key="3">
    <source>
        <dbReference type="PIRSR" id="PIRSR002825-1"/>
    </source>
</evidence>
<feature type="binding site" evidence="3">
    <location>
        <position position="225"/>
    </location>
    <ligand>
        <name>Fe cation</name>
        <dbReference type="ChEBI" id="CHEBI:24875"/>
    </ligand>
</feature>
<dbReference type="AlphaFoldDB" id="A0A2G6PF29"/>
<dbReference type="Proteomes" id="UP000229278">
    <property type="component" value="Unassembled WGS sequence"/>
</dbReference>
<reference evidence="4 5" key="1">
    <citation type="submission" date="2017-10" db="EMBL/GenBank/DDBJ databases">
        <title>Novel microbial diversity and functional potential in the marine mammal oral microbiome.</title>
        <authorList>
            <person name="Dudek N.K."/>
            <person name="Sun C.L."/>
            <person name="Burstein D."/>
            <person name="Kantor R.S."/>
            <person name="Aliaga Goltsman D.S."/>
            <person name="Bik E.M."/>
            <person name="Thomas B.C."/>
            <person name="Banfield J.F."/>
            <person name="Relman D.A."/>
        </authorList>
    </citation>
    <scope>NUCLEOTIDE SEQUENCE [LARGE SCALE GENOMIC DNA]</scope>
    <source>
        <strain evidence="4">DOLJORAL78_50_517</strain>
    </source>
</reference>
<feature type="binding site" evidence="3">
    <location>
        <position position="226"/>
    </location>
    <ligand>
        <name>Fe cation</name>
        <dbReference type="ChEBI" id="CHEBI:24875"/>
    </ligand>
</feature>